<protein>
    <submittedName>
        <fullName evidence="5">Transcriptional regulator</fullName>
    </submittedName>
</protein>
<dbReference type="PROSITE" id="PS50995">
    <property type="entry name" value="HTH_MARR_2"/>
    <property type="match status" value="1"/>
</dbReference>
<dbReference type="GO" id="GO:0003700">
    <property type="term" value="F:DNA-binding transcription factor activity"/>
    <property type="evidence" value="ECO:0007669"/>
    <property type="project" value="InterPro"/>
</dbReference>
<proteinExistence type="predicted"/>
<dbReference type="InterPro" id="IPR036388">
    <property type="entry name" value="WH-like_DNA-bd_sf"/>
</dbReference>
<keyword evidence="3" id="KW-0804">Transcription</keyword>
<dbReference type="InterPro" id="IPR000835">
    <property type="entry name" value="HTH_MarR-typ"/>
</dbReference>
<evidence type="ECO:0000256" key="1">
    <source>
        <dbReference type="ARBA" id="ARBA00023015"/>
    </source>
</evidence>
<evidence type="ECO:0000313" key="6">
    <source>
        <dbReference type="Proteomes" id="UP000287188"/>
    </source>
</evidence>
<comment type="caution">
    <text evidence="5">The sequence shown here is derived from an EMBL/GenBank/DDBJ whole genome shotgun (WGS) entry which is preliminary data.</text>
</comment>
<dbReference type="PANTHER" id="PTHR42756">
    <property type="entry name" value="TRANSCRIPTIONAL REGULATOR, MARR"/>
    <property type="match status" value="1"/>
</dbReference>
<evidence type="ECO:0000259" key="4">
    <source>
        <dbReference type="PROSITE" id="PS50995"/>
    </source>
</evidence>
<dbReference type="GO" id="GO:0003677">
    <property type="term" value="F:DNA binding"/>
    <property type="evidence" value="ECO:0007669"/>
    <property type="project" value="UniProtKB-KW"/>
</dbReference>
<dbReference type="Pfam" id="PF01047">
    <property type="entry name" value="MarR"/>
    <property type="match status" value="1"/>
</dbReference>
<dbReference type="RefSeq" id="WP_126548606.1">
    <property type="nucleotide sequence ID" value="NZ_BIFS01000001.1"/>
</dbReference>
<feature type="domain" description="HTH marR-type" evidence="4">
    <location>
        <begin position="8"/>
        <end position="137"/>
    </location>
</feature>
<dbReference type="SMART" id="SM00347">
    <property type="entry name" value="HTH_MARR"/>
    <property type="match status" value="1"/>
</dbReference>
<evidence type="ECO:0000256" key="2">
    <source>
        <dbReference type="ARBA" id="ARBA00023125"/>
    </source>
</evidence>
<dbReference type="Proteomes" id="UP000287188">
    <property type="component" value="Unassembled WGS sequence"/>
</dbReference>
<dbReference type="InterPro" id="IPR036390">
    <property type="entry name" value="WH_DNA-bd_sf"/>
</dbReference>
<organism evidence="5 6">
    <name type="scientific">Dictyobacter kobayashii</name>
    <dbReference type="NCBI Taxonomy" id="2014872"/>
    <lineage>
        <taxon>Bacteria</taxon>
        <taxon>Bacillati</taxon>
        <taxon>Chloroflexota</taxon>
        <taxon>Ktedonobacteria</taxon>
        <taxon>Ktedonobacterales</taxon>
        <taxon>Dictyobacteraceae</taxon>
        <taxon>Dictyobacter</taxon>
    </lineage>
</organism>
<dbReference type="Gene3D" id="1.10.10.10">
    <property type="entry name" value="Winged helix-like DNA-binding domain superfamily/Winged helix DNA-binding domain"/>
    <property type="match status" value="1"/>
</dbReference>
<reference evidence="6" key="1">
    <citation type="submission" date="2018-12" db="EMBL/GenBank/DDBJ databases">
        <title>Tengunoibacter tsumagoiensis gen. nov., sp. nov., Dictyobacter kobayashii sp. nov., D. alpinus sp. nov., and D. joshuensis sp. nov. and description of Dictyobacteraceae fam. nov. within the order Ktedonobacterales isolated from Tengu-no-mugimeshi.</title>
        <authorList>
            <person name="Wang C.M."/>
            <person name="Zheng Y."/>
            <person name="Sakai Y."/>
            <person name="Toyoda A."/>
            <person name="Minakuchi Y."/>
            <person name="Abe K."/>
            <person name="Yokota A."/>
            <person name="Yabe S."/>
        </authorList>
    </citation>
    <scope>NUCLEOTIDE SEQUENCE [LARGE SCALE GENOMIC DNA]</scope>
    <source>
        <strain evidence="6">Uno11</strain>
    </source>
</reference>
<dbReference type="PRINTS" id="PR00598">
    <property type="entry name" value="HTHMARR"/>
</dbReference>
<dbReference type="PANTHER" id="PTHR42756:SF1">
    <property type="entry name" value="TRANSCRIPTIONAL REPRESSOR OF EMRAB OPERON"/>
    <property type="match status" value="1"/>
</dbReference>
<sequence>MSQEHAQELPLPALILQLSRDQARLYERHVGMSQSRLTLLLELRQTGEMSQAELVQRLGMEGTLVTRFVKQMEGSGLLTRRSDPRDNRFTLVTLTPAGERIAQQMADFTHTLEAQLLEGLSEEMKAIIRQGLEQIQEKYEQLKEADPTINV</sequence>
<dbReference type="SUPFAM" id="SSF46785">
    <property type="entry name" value="Winged helix' DNA-binding domain"/>
    <property type="match status" value="1"/>
</dbReference>
<keyword evidence="1" id="KW-0805">Transcription regulation</keyword>
<keyword evidence="2" id="KW-0238">DNA-binding</keyword>
<name>A0A402ACE8_9CHLR</name>
<gene>
    <name evidence="5" type="ORF">KDK_05770</name>
</gene>
<dbReference type="EMBL" id="BIFS01000001">
    <property type="protein sequence ID" value="GCE16777.1"/>
    <property type="molecule type" value="Genomic_DNA"/>
</dbReference>
<keyword evidence="6" id="KW-1185">Reference proteome</keyword>
<evidence type="ECO:0000256" key="3">
    <source>
        <dbReference type="ARBA" id="ARBA00023163"/>
    </source>
</evidence>
<accession>A0A402ACE8</accession>
<dbReference type="OrthoDB" id="6462103at2"/>
<dbReference type="AlphaFoldDB" id="A0A402ACE8"/>
<evidence type="ECO:0000313" key="5">
    <source>
        <dbReference type="EMBL" id="GCE16777.1"/>
    </source>
</evidence>